<evidence type="ECO:0000313" key="2">
    <source>
        <dbReference type="Proteomes" id="UP000829398"/>
    </source>
</evidence>
<dbReference type="EMBL" id="CM039173">
    <property type="protein sequence ID" value="KAH9769979.1"/>
    <property type="molecule type" value="Genomic_DNA"/>
</dbReference>
<gene>
    <name evidence="1" type="ORF">KPL71_012217</name>
</gene>
<accession>A0ACB8L944</accession>
<name>A0ACB8L944_CITSI</name>
<organism evidence="1 2">
    <name type="scientific">Citrus sinensis</name>
    <name type="common">Sweet orange</name>
    <name type="synonym">Citrus aurantium var. sinensis</name>
    <dbReference type="NCBI Taxonomy" id="2711"/>
    <lineage>
        <taxon>Eukaryota</taxon>
        <taxon>Viridiplantae</taxon>
        <taxon>Streptophyta</taxon>
        <taxon>Embryophyta</taxon>
        <taxon>Tracheophyta</taxon>
        <taxon>Spermatophyta</taxon>
        <taxon>Magnoliopsida</taxon>
        <taxon>eudicotyledons</taxon>
        <taxon>Gunneridae</taxon>
        <taxon>Pentapetalae</taxon>
        <taxon>rosids</taxon>
        <taxon>malvids</taxon>
        <taxon>Sapindales</taxon>
        <taxon>Rutaceae</taxon>
        <taxon>Aurantioideae</taxon>
        <taxon>Citrus</taxon>
    </lineage>
</organism>
<keyword evidence="2" id="KW-1185">Reference proteome</keyword>
<protein>
    <submittedName>
        <fullName evidence="1">Uncharacterized protein</fullName>
    </submittedName>
</protein>
<evidence type="ECO:0000313" key="1">
    <source>
        <dbReference type="EMBL" id="KAH9769979.1"/>
    </source>
</evidence>
<comment type="caution">
    <text evidence="1">The sequence shown here is derived from an EMBL/GenBank/DDBJ whole genome shotgun (WGS) entry which is preliminary data.</text>
</comment>
<proteinExistence type="predicted"/>
<sequence>MRIYLQALDYEIWEVVCDGPFLLLTKNEFGEDIPKPSREWNELEKRKASLNSKVMNALFCALDKKEFHRISSCESANEIWHKLEVVYEGTNQVKKSKISRSLPKEWRPKRTAIEEAKDLNTLPLDDLIGSLISYEKDFAEEKGHEEKKKSIALKASKYESDGESEPDDEELAMLARRFRRFFKKTRERRNFRNFKNQREKKKVITCYECKKPSHIRSECPLINKLKKKAMVATWDDSEEDSSDEEGSQEVSNLVFMAIRGDDDLNEGLKKKKNKWYLDSGCSRHMTGNYAWFSSFTKIENGGDVSFGDNLKGKILGIGNVDNLGKFDPKSNVGIFLGYSNSSKPYRVYNKNTLVVEESMHVTFDESNPSSTEKVVVDNDVDEDLQKESSKDNQKDASHGNQDEQHEEMNVEKNEGASQSLPNEWSFQTPLFFTMAAPPQRNLRRKSVPPRNLIPPREVSEFARIHFPMPSLAKRFEDRFNGRKLLDSSYVEIDDFSTLVVCVRVFYSNMEISTTSLNMIVTQVCGVLIEFDDVDLADFLGISSEGHDIYSSRKALFFDSFCHTDGVRNIYRRRDLFDEICLLPFRSQLLPLQVRILHTILQHIVTPRKGHSDGITRLDVGLLDSLISGCPINLGYVIVQHMLSTPAVNHRLLPYDSIITKILRRLETNNSKNRDTLIAPKDDRMLNDVYPPDKLPDFILGAHSHPPRHCFVPRPPVDSDSEEHAMDADISSSSEPSLAPEQPPPPEPSVVPEQPSASEPPPAPVQPSASDVVQQLIADVHRISERQQLILDRLDTFSRDHQQLRSDFQTFQQQSIDQQLELIAGQHTLLRYFGYDSRSTSSPPS</sequence>
<dbReference type="Proteomes" id="UP000829398">
    <property type="component" value="Chromosome 4"/>
</dbReference>
<reference evidence="2" key="1">
    <citation type="journal article" date="2023" name="Hortic. Res.">
        <title>A chromosome-level phased genome enabling allele-level studies in sweet orange: a case study on citrus Huanglongbing tolerance.</title>
        <authorList>
            <person name="Wu B."/>
            <person name="Yu Q."/>
            <person name="Deng Z."/>
            <person name="Duan Y."/>
            <person name="Luo F."/>
            <person name="Gmitter F. Jr."/>
        </authorList>
    </citation>
    <scope>NUCLEOTIDE SEQUENCE [LARGE SCALE GENOMIC DNA]</scope>
    <source>
        <strain evidence="2">cv. Valencia</strain>
    </source>
</reference>